<dbReference type="InterPro" id="IPR003439">
    <property type="entry name" value="ABC_transporter-like_ATP-bd"/>
</dbReference>
<organism evidence="9 10">
    <name type="scientific">Hymenobacter busanensis</name>
    <dbReference type="NCBI Taxonomy" id="2607656"/>
    <lineage>
        <taxon>Bacteria</taxon>
        <taxon>Pseudomonadati</taxon>
        <taxon>Bacteroidota</taxon>
        <taxon>Cytophagia</taxon>
        <taxon>Cytophagales</taxon>
        <taxon>Hymenobacteraceae</taxon>
        <taxon>Hymenobacter</taxon>
    </lineage>
</organism>
<dbReference type="InterPro" id="IPR027417">
    <property type="entry name" value="P-loop_NTPase"/>
</dbReference>
<evidence type="ECO:0000256" key="5">
    <source>
        <dbReference type="ARBA" id="ARBA00022741"/>
    </source>
</evidence>
<dbReference type="EMBL" id="VTWU01000004">
    <property type="protein sequence ID" value="KAA9332227.1"/>
    <property type="molecule type" value="Genomic_DNA"/>
</dbReference>
<reference evidence="9 10" key="1">
    <citation type="submission" date="2019-09" db="EMBL/GenBank/DDBJ databases">
        <title>Genome sequence of Hymenobacter sp. M3.</title>
        <authorList>
            <person name="Srinivasan S."/>
        </authorList>
    </citation>
    <scope>NUCLEOTIDE SEQUENCE [LARGE SCALE GENOMIC DNA]</scope>
    <source>
        <strain evidence="9 10">M3</strain>
    </source>
</reference>
<dbReference type="PANTHER" id="PTHR43394:SF1">
    <property type="entry name" value="ATP-BINDING CASSETTE SUB-FAMILY B MEMBER 10, MITOCHONDRIAL"/>
    <property type="match status" value="1"/>
</dbReference>
<dbReference type="GO" id="GO:0005886">
    <property type="term" value="C:plasma membrane"/>
    <property type="evidence" value="ECO:0007669"/>
    <property type="project" value="UniProtKB-SubCell"/>
</dbReference>
<accession>A0A7L4ZX71</accession>
<keyword evidence="3" id="KW-1003">Cell membrane</keyword>
<proteinExistence type="predicted"/>
<dbReference type="AlphaFoldDB" id="A0A7L4ZX71"/>
<dbReference type="SMART" id="SM00382">
    <property type="entry name" value="AAA"/>
    <property type="match status" value="1"/>
</dbReference>
<keyword evidence="6 9" id="KW-0067">ATP-binding</keyword>
<evidence type="ECO:0000256" key="2">
    <source>
        <dbReference type="ARBA" id="ARBA00022448"/>
    </source>
</evidence>
<sequence>MSFWTNLFESISAKRPRPEGKPAVSLRERFSALRNLPEFLRLIWQTSPALTLGNVALRLLRAALPVAMLYVAQLLLDSVVHLSQLPAEQRPANLMPASGYAALEFGLAILSDLLGRGTALLDSLLGDLFANRTSVRLMEHAAELDLDQFEDSTFYDKLERARRQTLSRTVLMAQVLSQAQDVITMAFLAVGLAAFNPWLLLLLLVAVVPAFLGESHFNERSYSLVHGWTPERRELDYLRQTGASDETAKEVKIFGLSRFLIDRFRQLSDEFYQKNKDLVIRRAGWGSFFAAVGAAGYYAAYVYIIRQAVLGQVSIGQLTFLAGSFARMRGLLEGILSRFSSVADGALYLQDFFDFFALRPRIVRQELTGERPIPFPRPIRQGFQFENVGFQYKNGAKWALRNLNFMLKAGEKLALVGENGAGKTTLVKLLARLYDPTEGRILLDGYDLREYDPAELRQEIGVIFQDFVRFQLPAGQNIAVGRIDERQNQDRIEGAAARSLADSVIAKLPQGYEQMIGRRFAGGVDLSGGEWQKIALGRAYMRDAQLLILDEPTAALDARAEYEVFQRFKELTQGKTAVLISHRFSTVRMADRILVIENGQLQELGSHEELLAKGGRYAELFQLQAAGYR</sequence>
<dbReference type="InterPro" id="IPR036640">
    <property type="entry name" value="ABC1_TM_sf"/>
</dbReference>
<dbReference type="Gene3D" id="3.40.50.300">
    <property type="entry name" value="P-loop containing nucleotide triphosphate hydrolases"/>
    <property type="match status" value="1"/>
</dbReference>
<keyword evidence="2" id="KW-0813">Transport</keyword>
<dbReference type="SUPFAM" id="SSF52540">
    <property type="entry name" value="P-loop containing nucleoside triphosphate hydrolases"/>
    <property type="match status" value="1"/>
</dbReference>
<dbReference type="InterPro" id="IPR039421">
    <property type="entry name" value="Type_1_exporter"/>
</dbReference>
<dbReference type="InterPro" id="IPR011527">
    <property type="entry name" value="ABC1_TM_dom"/>
</dbReference>
<gene>
    <name evidence="9" type="ORF">F0P96_12150</name>
</gene>
<keyword evidence="7" id="KW-1133">Transmembrane helix</keyword>
<dbReference type="PROSITE" id="PS50893">
    <property type="entry name" value="ABC_TRANSPORTER_2"/>
    <property type="match status" value="1"/>
</dbReference>
<evidence type="ECO:0000256" key="1">
    <source>
        <dbReference type="ARBA" id="ARBA00004651"/>
    </source>
</evidence>
<dbReference type="InterPro" id="IPR017871">
    <property type="entry name" value="ABC_transporter-like_CS"/>
</dbReference>
<dbReference type="GO" id="GO:0016887">
    <property type="term" value="F:ATP hydrolysis activity"/>
    <property type="evidence" value="ECO:0007669"/>
    <property type="project" value="InterPro"/>
</dbReference>
<dbReference type="Pfam" id="PF00005">
    <property type="entry name" value="ABC_tran"/>
    <property type="match status" value="1"/>
</dbReference>
<keyword evidence="10" id="KW-1185">Reference proteome</keyword>
<dbReference type="PROSITE" id="PS50929">
    <property type="entry name" value="ABC_TM1F"/>
    <property type="match status" value="1"/>
</dbReference>
<evidence type="ECO:0000256" key="7">
    <source>
        <dbReference type="ARBA" id="ARBA00022989"/>
    </source>
</evidence>
<dbReference type="Proteomes" id="UP000326380">
    <property type="component" value="Unassembled WGS sequence"/>
</dbReference>
<dbReference type="GO" id="GO:0005524">
    <property type="term" value="F:ATP binding"/>
    <property type="evidence" value="ECO:0007669"/>
    <property type="project" value="UniProtKB-KW"/>
</dbReference>
<keyword evidence="5" id="KW-0547">Nucleotide-binding</keyword>
<comment type="caution">
    <text evidence="9">The sequence shown here is derived from an EMBL/GenBank/DDBJ whole genome shotgun (WGS) entry which is preliminary data.</text>
</comment>
<keyword evidence="8" id="KW-0472">Membrane</keyword>
<evidence type="ECO:0000256" key="6">
    <source>
        <dbReference type="ARBA" id="ARBA00022840"/>
    </source>
</evidence>
<dbReference type="FunFam" id="3.40.50.300:FF:000221">
    <property type="entry name" value="Multidrug ABC transporter ATP-binding protein"/>
    <property type="match status" value="1"/>
</dbReference>
<dbReference type="GO" id="GO:0015421">
    <property type="term" value="F:ABC-type oligopeptide transporter activity"/>
    <property type="evidence" value="ECO:0007669"/>
    <property type="project" value="TreeGrafter"/>
</dbReference>
<dbReference type="PROSITE" id="PS00211">
    <property type="entry name" value="ABC_TRANSPORTER_1"/>
    <property type="match status" value="1"/>
</dbReference>
<dbReference type="Gene3D" id="1.20.1560.10">
    <property type="entry name" value="ABC transporter type 1, transmembrane domain"/>
    <property type="match status" value="1"/>
</dbReference>
<evidence type="ECO:0000313" key="9">
    <source>
        <dbReference type="EMBL" id="KAA9332227.1"/>
    </source>
</evidence>
<keyword evidence="4" id="KW-0812">Transmembrane</keyword>
<evidence type="ECO:0000256" key="3">
    <source>
        <dbReference type="ARBA" id="ARBA00022475"/>
    </source>
</evidence>
<dbReference type="RefSeq" id="WP_151079168.1">
    <property type="nucleotide sequence ID" value="NZ_CP047647.1"/>
</dbReference>
<dbReference type="InterPro" id="IPR003593">
    <property type="entry name" value="AAA+_ATPase"/>
</dbReference>
<evidence type="ECO:0000313" key="10">
    <source>
        <dbReference type="Proteomes" id="UP000326380"/>
    </source>
</evidence>
<evidence type="ECO:0000256" key="4">
    <source>
        <dbReference type="ARBA" id="ARBA00022692"/>
    </source>
</evidence>
<protein>
    <submittedName>
        <fullName evidence="9">ABC transporter ATP-binding protein</fullName>
    </submittedName>
</protein>
<dbReference type="SUPFAM" id="SSF90123">
    <property type="entry name" value="ABC transporter transmembrane region"/>
    <property type="match status" value="1"/>
</dbReference>
<comment type="subcellular location">
    <subcellularLocation>
        <location evidence="1">Cell membrane</location>
        <topology evidence="1">Multi-pass membrane protein</topology>
    </subcellularLocation>
</comment>
<evidence type="ECO:0000256" key="8">
    <source>
        <dbReference type="ARBA" id="ARBA00023136"/>
    </source>
</evidence>
<dbReference type="PANTHER" id="PTHR43394">
    <property type="entry name" value="ATP-DEPENDENT PERMEASE MDL1, MITOCHONDRIAL"/>
    <property type="match status" value="1"/>
</dbReference>
<name>A0A7L4ZX71_9BACT</name>